<dbReference type="PANTHER" id="PTHR39179">
    <property type="entry name" value="SPORE COAT PROTEIN I"/>
    <property type="match status" value="1"/>
</dbReference>
<dbReference type="Gene3D" id="3.90.1200.10">
    <property type="match status" value="1"/>
</dbReference>
<accession>A0A8J2VCY5</accession>
<reference evidence="2" key="1">
    <citation type="journal article" date="2014" name="Int. J. Syst. Evol. Microbiol.">
        <title>Complete genome sequence of Corynebacterium casei LMG S-19264T (=DSM 44701T), isolated from a smear-ripened cheese.</title>
        <authorList>
            <consortium name="US DOE Joint Genome Institute (JGI-PGF)"/>
            <person name="Walter F."/>
            <person name="Albersmeier A."/>
            <person name="Kalinowski J."/>
            <person name="Ruckert C."/>
        </authorList>
    </citation>
    <scope>NUCLEOTIDE SEQUENCE</scope>
    <source>
        <strain evidence="2">CGMCC 1.15179</strain>
    </source>
</reference>
<evidence type="ECO:0000259" key="1">
    <source>
        <dbReference type="Pfam" id="PF01636"/>
    </source>
</evidence>
<organism evidence="2 3">
    <name type="scientific">Marinithermofilum abyssi</name>
    <dbReference type="NCBI Taxonomy" id="1571185"/>
    <lineage>
        <taxon>Bacteria</taxon>
        <taxon>Bacillati</taxon>
        <taxon>Bacillota</taxon>
        <taxon>Bacilli</taxon>
        <taxon>Bacillales</taxon>
        <taxon>Thermoactinomycetaceae</taxon>
        <taxon>Marinithermofilum</taxon>
    </lineage>
</organism>
<dbReference type="InterPro" id="IPR002575">
    <property type="entry name" value="Aminoglycoside_PTrfase"/>
</dbReference>
<evidence type="ECO:0000313" key="2">
    <source>
        <dbReference type="EMBL" id="GGE18840.1"/>
    </source>
</evidence>
<gene>
    <name evidence="2" type="ORF">GCM10011571_20970</name>
</gene>
<dbReference type="GO" id="GO:0042601">
    <property type="term" value="C:endospore-forming forespore"/>
    <property type="evidence" value="ECO:0007669"/>
    <property type="project" value="TreeGrafter"/>
</dbReference>
<protein>
    <recommendedName>
        <fullName evidence="1">Aminoglycoside phosphotransferase domain-containing protein</fullName>
    </recommendedName>
</protein>
<dbReference type="InterPro" id="IPR011009">
    <property type="entry name" value="Kinase-like_dom_sf"/>
</dbReference>
<sequence>MNGELSRWEKVLGSAIRRVVPFQRHWRVITDAGDWICKTVRHLRHVEWWLCTERELRQRGFKAMPTVRFDGHMWMFSSFLQGRTVSYRSPRDALSTARLLASFHRAGQGLFTPSLSMPSYTLVERVDQRLTSFASLLKMSARIPGETAALVRDHGAYFYRQGQEARQRLALLPFRELVHWHRGRRFLAHRDLASHNVIVDSHNRPWLIDFETADYDCQVGDVWQFLTRMLSEQEWDLQLGREAIRTYESIRPLSSVERHILTELLAIPNEFYRESLGVIQQKKGYHAKKSLPYLGRIVRAIPKWQAFLGEIRRTAW</sequence>
<reference evidence="2" key="2">
    <citation type="submission" date="2020-09" db="EMBL/GenBank/DDBJ databases">
        <authorList>
            <person name="Sun Q."/>
            <person name="Zhou Y."/>
        </authorList>
    </citation>
    <scope>NUCLEOTIDE SEQUENCE</scope>
    <source>
        <strain evidence="2">CGMCC 1.15179</strain>
    </source>
</reference>
<dbReference type="PANTHER" id="PTHR39179:SF1">
    <property type="entry name" value="SPORE COAT PROTEIN I"/>
    <property type="match status" value="1"/>
</dbReference>
<dbReference type="RefSeq" id="WP_188647830.1">
    <property type="nucleotide sequence ID" value="NZ_BMHQ01000006.1"/>
</dbReference>
<dbReference type="Proteomes" id="UP000625210">
    <property type="component" value="Unassembled WGS sequence"/>
</dbReference>
<comment type="caution">
    <text evidence="2">The sequence shown here is derived from an EMBL/GenBank/DDBJ whole genome shotgun (WGS) entry which is preliminary data.</text>
</comment>
<evidence type="ECO:0000313" key="3">
    <source>
        <dbReference type="Proteomes" id="UP000625210"/>
    </source>
</evidence>
<dbReference type="EMBL" id="BMHQ01000006">
    <property type="protein sequence ID" value="GGE18840.1"/>
    <property type="molecule type" value="Genomic_DNA"/>
</dbReference>
<proteinExistence type="predicted"/>
<name>A0A8J2VCY5_9BACL</name>
<dbReference type="Pfam" id="PF01636">
    <property type="entry name" value="APH"/>
    <property type="match status" value="1"/>
</dbReference>
<dbReference type="AlphaFoldDB" id="A0A8J2VCY5"/>
<feature type="domain" description="Aminoglycoside phosphotransferase" evidence="1">
    <location>
        <begin position="24"/>
        <end position="253"/>
    </location>
</feature>
<dbReference type="InterPro" id="IPR047175">
    <property type="entry name" value="CotS-like"/>
</dbReference>
<dbReference type="SUPFAM" id="SSF56112">
    <property type="entry name" value="Protein kinase-like (PK-like)"/>
    <property type="match status" value="1"/>
</dbReference>
<keyword evidence="3" id="KW-1185">Reference proteome</keyword>